<feature type="compositionally biased region" description="Basic and acidic residues" evidence="1">
    <location>
        <begin position="191"/>
        <end position="206"/>
    </location>
</feature>
<keyword evidence="4" id="KW-1185">Reference proteome</keyword>
<keyword evidence="2" id="KW-0472">Membrane</keyword>
<evidence type="ECO:0000256" key="2">
    <source>
        <dbReference type="SAM" id="Phobius"/>
    </source>
</evidence>
<feature type="region of interest" description="Disordered" evidence="1">
    <location>
        <begin position="190"/>
        <end position="225"/>
    </location>
</feature>
<comment type="caution">
    <text evidence="3">The sequence shown here is derived from an EMBL/GenBank/DDBJ whole genome shotgun (WGS) entry which is preliminary data.</text>
</comment>
<protein>
    <submittedName>
        <fullName evidence="3">Uncharacterized protein</fullName>
    </submittedName>
</protein>
<keyword evidence="2" id="KW-0812">Transmembrane</keyword>
<evidence type="ECO:0000256" key="1">
    <source>
        <dbReference type="SAM" id="MobiDB-lite"/>
    </source>
</evidence>
<evidence type="ECO:0000313" key="3">
    <source>
        <dbReference type="EMBL" id="MCQ8185346.1"/>
    </source>
</evidence>
<evidence type="ECO:0000313" key="4">
    <source>
        <dbReference type="Proteomes" id="UP001142610"/>
    </source>
</evidence>
<dbReference type="AlphaFoldDB" id="A0A9X2L926"/>
<sequence>MLRFREEQGVLVFEDTEEEVRQDVAKDDRTMLVFLLVFLVAGFCLFQFGFVLSGTLTGTGWWAASVFLAVMLLLVARQFLRTNQQRFEETGYLLGYRLDPENDRFLIRRVLAKGTDEDELALPDLRAVYLGYGGSEDAPRPWPYAVIFAFKRDILFDKTRYATFDVSAKLEAIGAYRRTRDVLAPRYPPIKFKDQRTPEDQHRWPSQEKNAAVLTRSAAIPRHRR</sequence>
<dbReference type="EMBL" id="JANIBC010000004">
    <property type="protein sequence ID" value="MCQ8185346.1"/>
    <property type="molecule type" value="Genomic_DNA"/>
</dbReference>
<proteinExistence type="predicted"/>
<dbReference type="RefSeq" id="WP_256619216.1">
    <property type="nucleotide sequence ID" value="NZ_JANIBC010000004.1"/>
</dbReference>
<feature type="transmembrane region" description="Helical" evidence="2">
    <location>
        <begin position="31"/>
        <end position="53"/>
    </location>
</feature>
<reference evidence="3" key="1">
    <citation type="submission" date="2022-07" db="EMBL/GenBank/DDBJ databases">
        <title>Parvularcula maris sp. nov., an algicidal bacterium isolated from seawater.</title>
        <authorList>
            <person name="Li F."/>
        </authorList>
    </citation>
    <scope>NUCLEOTIDE SEQUENCE</scope>
    <source>
        <strain evidence="3">BGMRC 0090</strain>
    </source>
</reference>
<feature type="transmembrane region" description="Helical" evidence="2">
    <location>
        <begin position="59"/>
        <end position="76"/>
    </location>
</feature>
<name>A0A9X2L926_9PROT</name>
<keyword evidence="2" id="KW-1133">Transmembrane helix</keyword>
<organism evidence="3 4">
    <name type="scientific">Parvularcula maris</name>
    <dbReference type="NCBI Taxonomy" id="2965077"/>
    <lineage>
        <taxon>Bacteria</taxon>
        <taxon>Pseudomonadati</taxon>
        <taxon>Pseudomonadota</taxon>
        <taxon>Alphaproteobacteria</taxon>
        <taxon>Parvularculales</taxon>
        <taxon>Parvularculaceae</taxon>
        <taxon>Parvularcula</taxon>
    </lineage>
</organism>
<gene>
    <name evidence="3" type="ORF">NOG11_08065</name>
</gene>
<dbReference type="Proteomes" id="UP001142610">
    <property type="component" value="Unassembled WGS sequence"/>
</dbReference>
<accession>A0A9X2L926</accession>